<accession>A0ABP9HJ36</accession>
<proteinExistence type="predicted"/>
<keyword evidence="2" id="KW-1185">Reference proteome</keyword>
<sequence>MGETSRRRYPAGPATGTVRDLHAAFRMAGFELPGIEPRLLADGSVGVDVGPVSLNVAARLADWIRERA</sequence>
<protein>
    <submittedName>
        <fullName evidence="1">Uncharacterized protein</fullName>
    </submittedName>
</protein>
<comment type="caution">
    <text evidence="1">The sequence shown here is derived from an EMBL/GenBank/DDBJ whole genome shotgun (WGS) entry which is preliminary data.</text>
</comment>
<organism evidence="1 2">
    <name type="scientific">Yinghuangia aomiensis</name>
    <dbReference type="NCBI Taxonomy" id="676205"/>
    <lineage>
        <taxon>Bacteria</taxon>
        <taxon>Bacillati</taxon>
        <taxon>Actinomycetota</taxon>
        <taxon>Actinomycetes</taxon>
        <taxon>Kitasatosporales</taxon>
        <taxon>Streptomycetaceae</taxon>
        <taxon>Yinghuangia</taxon>
    </lineage>
</organism>
<name>A0ABP9HJ36_9ACTN</name>
<reference evidence="2" key="1">
    <citation type="journal article" date="2019" name="Int. J. Syst. Evol. Microbiol.">
        <title>The Global Catalogue of Microorganisms (GCM) 10K type strain sequencing project: providing services to taxonomists for standard genome sequencing and annotation.</title>
        <authorList>
            <consortium name="The Broad Institute Genomics Platform"/>
            <consortium name="The Broad Institute Genome Sequencing Center for Infectious Disease"/>
            <person name="Wu L."/>
            <person name="Ma J."/>
        </authorList>
    </citation>
    <scope>NUCLEOTIDE SEQUENCE [LARGE SCALE GENOMIC DNA]</scope>
    <source>
        <strain evidence="2">JCM 17986</strain>
    </source>
</reference>
<dbReference type="RefSeq" id="WP_345677091.1">
    <property type="nucleotide sequence ID" value="NZ_BAABHS010000014.1"/>
</dbReference>
<evidence type="ECO:0000313" key="1">
    <source>
        <dbReference type="EMBL" id="GAA4971544.1"/>
    </source>
</evidence>
<gene>
    <name evidence="1" type="ORF">GCM10023205_41790</name>
</gene>
<dbReference type="Proteomes" id="UP001500466">
    <property type="component" value="Unassembled WGS sequence"/>
</dbReference>
<evidence type="ECO:0000313" key="2">
    <source>
        <dbReference type="Proteomes" id="UP001500466"/>
    </source>
</evidence>
<dbReference type="EMBL" id="BAABHS010000014">
    <property type="protein sequence ID" value="GAA4971544.1"/>
    <property type="molecule type" value="Genomic_DNA"/>
</dbReference>